<protein>
    <submittedName>
        <fullName evidence="1">Uncharacterized protein</fullName>
    </submittedName>
</protein>
<accession>A0AAD5YEK2</accession>
<comment type="caution">
    <text evidence="1">The sequence shown here is derived from an EMBL/GenBank/DDBJ whole genome shotgun (WGS) entry which is preliminary data.</text>
</comment>
<proteinExistence type="predicted"/>
<keyword evidence="2" id="KW-1185">Reference proteome</keyword>
<evidence type="ECO:0000313" key="1">
    <source>
        <dbReference type="EMBL" id="KAJ3484310.1"/>
    </source>
</evidence>
<name>A0AAD5YEK2_9APHY</name>
<organism evidence="1 2">
    <name type="scientific">Meripilus lineatus</name>
    <dbReference type="NCBI Taxonomy" id="2056292"/>
    <lineage>
        <taxon>Eukaryota</taxon>
        <taxon>Fungi</taxon>
        <taxon>Dikarya</taxon>
        <taxon>Basidiomycota</taxon>
        <taxon>Agaricomycotina</taxon>
        <taxon>Agaricomycetes</taxon>
        <taxon>Polyporales</taxon>
        <taxon>Meripilaceae</taxon>
        <taxon>Meripilus</taxon>
    </lineage>
</organism>
<dbReference type="AlphaFoldDB" id="A0AAD5YEK2"/>
<evidence type="ECO:0000313" key="2">
    <source>
        <dbReference type="Proteomes" id="UP001212997"/>
    </source>
</evidence>
<dbReference type="Proteomes" id="UP001212997">
    <property type="component" value="Unassembled WGS sequence"/>
</dbReference>
<dbReference type="EMBL" id="JANAWD010000194">
    <property type="protein sequence ID" value="KAJ3484310.1"/>
    <property type="molecule type" value="Genomic_DNA"/>
</dbReference>
<gene>
    <name evidence="1" type="ORF">NLI96_g5734</name>
</gene>
<reference evidence="1" key="1">
    <citation type="submission" date="2022-07" db="EMBL/GenBank/DDBJ databases">
        <title>Genome Sequence of Physisporinus lineatus.</title>
        <authorList>
            <person name="Buettner E."/>
        </authorList>
    </citation>
    <scope>NUCLEOTIDE SEQUENCE</scope>
    <source>
        <strain evidence="1">VT162</strain>
    </source>
</reference>
<sequence>MSFFAYVLAEPQRLRGIHHLSFLIPSRIPGDQISEMAHHFTRVLRGALCLRSLWTSESILHDVISNVLSDVDYTFHLPSLGDLRLDLAGKQSVVFLQRLKAPLRRLRLWLSIPVTGLDVFSVIDSFRNTLEVLDLQDGVLGTGTEVQFPCIRAIRMVCVTFGPTVFLVSNFPKLQHLMCIGPADDSDVQRFLDEAEINRSSLRGGNRHWEGLNFLSGRFSVLYGLGLNIPIRYLDIFWLFKDHSDHLLRLLRDLRPECLDLDVCLKGFTWAQVQTASIAIARSERLRYLILGIEVIDHTVNVMSAIDILMSELRHSSITFMALYALSTARGTSRPHRISGDPTLFRESDPIRHLRKGASTKDVALRFAKSAPSLTHIYMHDGTGRPEYWEVHREFGGEYLSGVDHAIGFKKMEDLRGEYTWEEL</sequence>